<gene>
    <name evidence="12" type="ORF">ACFQDL_28840</name>
</gene>
<sequence>MTAFSSLGLSEPLLRAVQEQGYETPSPIQAQAIPVVLEGRDLLAAAQTGTGKTAGFTLPMLHRLSEHRPPEGHMLRALVLTPTRELAAQVAESVTTYGRHLPLRSAVVFGGVSINPQKDLLRKGVDILVATPGRLLDLQGQGALDLSHIQILVLDEADRMLDMGFIHDIRRVLKLLPAKRQNLMFSATFSPEIKRLTQDILHNPTSVEVARNATAHKIEQAFFDVEKNDKMPVLSQMILAGDWSQVLVFTRTKHGANRLSQQLERNGISAAAIHGNKSQNARTRALADFKSGQIRVLVATDIAARGLDIDQLPHVVNYELPNVPADYVHRIGRTGRAGASGEAISLISRDENKELKAIERLLRRKFDVQPMPAVDLELLRRSAESYVPPVAPEPVQKNRPVAAKVRNVAVAVAAARAAVAATAGLRARARRQASSRGARTRGRPSPAAGADRAAAPHLRPIESAAPRIA</sequence>
<evidence type="ECO:0000256" key="7">
    <source>
        <dbReference type="RuleBase" id="RU000492"/>
    </source>
</evidence>
<dbReference type="GO" id="GO:0016787">
    <property type="term" value="F:hydrolase activity"/>
    <property type="evidence" value="ECO:0007669"/>
    <property type="project" value="UniProtKB-KW"/>
</dbReference>
<evidence type="ECO:0000256" key="1">
    <source>
        <dbReference type="ARBA" id="ARBA00022741"/>
    </source>
</evidence>
<dbReference type="InterPro" id="IPR011545">
    <property type="entry name" value="DEAD/DEAH_box_helicase_dom"/>
</dbReference>
<dbReference type="CDD" id="cd00268">
    <property type="entry name" value="DEADc"/>
    <property type="match status" value="1"/>
</dbReference>
<evidence type="ECO:0000313" key="12">
    <source>
        <dbReference type="EMBL" id="MFC6673652.1"/>
    </source>
</evidence>
<dbReference type="EMBL" id="JBHSWE010000001">
    <property type="protein sequence ID" value="MFC6673652.1"/>
    <property type="molecule type" value="Genomic_DNA"/>
</dbReference>
<accession>A0ABW2A8C4</accession>
<dbReference type="SUPFAM" id="SSF52540">
    <property type="entry name" value="P-loop containing nucleoside triphosphate hydrolases"/>
    <property type="match status" value="1"/>
</dbReference>
<feature type="short sequence motif" description="Q motif" evidence="6">
    <location>
        <begin position="2"/>
        <end position="30"/>
    </location>
</feature>
<keyword evidence="4 7" id="KW-0067">ATP-binding</keyword>
<dbReference type="PANTHER" id="PTHR47959">
    <property type="entry name" value="ATP-DEPENDENT RNA HELICASE RHLE-RELATED"/>
    <property type="match status" value="1"/>
</dbReference>
<dbReference type="Proteomes" id="UP001596422">
    <property type="component" value="Unassembled WGS sequence"/>
</dbReference>
<feature type="compositionally biased region" description="Low complexity" evidence="8">
    <location>
        <begin position="443"/>
        <end position="456"/>
    </location>
</feature>
<feature type="domain" description="Helicase C-terminal" evidence="10">
    <location>
        <begin position="217"/>
        <end position="379"/>
    </location>
</feature>
<feature type="compositionally biased region" description="Basic residues" evidence="8">
    <location>
        <begin position="428"/>
        <end position="442"/>
    </location>
</feature>
<dbReference type="RefSeq" id="WP_379912206.1">
    <property type="nucleotide sequence ID" value="NZ_JBHSWE010000001.1"/>
</dbReference>
<dbReference type="PROSITE" id="PS51192">
    <property type="entry name" value="HELICASE_ATP_BIND_1"/>
    <property type="match status" value="1"/>
</dbReference>
<dbReference type="InterPro" id="IPR000629">
    <property type="entry name" value="RNA-helicase_DEAD-box_CS"/>
</dbReference>
<comment type="similarity">
    <text evidence="5 7">Belongs to the DEAD box helicase family.</text>
</comment>
<dbReference type="InterPro" id="IPR027417">
    <property type="entry name" value="P-loop_NTPase"/>
</dbReference>
<dbReference type="PANTHER" id="PTHR47959:SF13">
    <property type="entry name" value="ATP-DEPENDENT RNA HELICASE RHLE"/>
    <property type="match status" value="1"/>
</dbReference>
<keyword evidence="3 7" id="KW-0347">Helicase</keyword>
<dbReference type="InterPro" id="IPR014001">
    <property type="entry name" value="Helicase_ATP-bd"/>
</dbReference>
<evidence type="ECO:0000256" key="4">
    <source>
        <dbReference type="ARBA" id="ARBA00022840"/>
    </source>
</evidence>
<dbReference type="EC" id="3.6.4.-" evidence="12"/>
<dbReference type="Gene3D" id="3.40.50.300">
    <property type="entry name" value="P-loop containing nucleotide triphosphate hydrolases"/>
    <property type="match status" value="2"/>
</dbReference>
<feature type="region of interest" description="Disordered" evidence="8">
    <location>
        <begin position="428"/>
        <end position="469"/>
    </location>
</feature>
<comment type="caution">
    <text evidence="12">The sequence shown here is derived from an EMBL/GenBank/DDBJ whole genome shotgun (WGS) entry which is preliminary data.</text>
</comment>
<name>A0ABW2A8C4_9GAMM</name>
<dbReference type="PROSITE" id="PS51194">
    <property type="entry name" value="HELICASE_CTER"/>
    <property type="match status" value="1"/>
</dbReference>
<evidence type="ECO:0000259" key="11">
    <source>
        <dbReference type="PROSITE" id="PS51195"/>
    </source>
</evidence>
<dbReference type="InterPro" id="IPR001650">
    <property type="entry name" value="Helicase_C-like"/>
</dbReference>
<evidence type="ECO:0000259" key="9">
    <source>
        <dbReference type="PROSITE" id="PS51192"/>
    </source>
</evidence>
<evidence type="ECO:0000256" key="2">
    <source>
        <dbReference type="ARBA" id="ARBA00022801"/>
    </source>
</evidence>
<dbReference type="Pfam" id="PF00271">
    <property type="entry name" value="Helicase_C"/>
    <property type="match status" value="1"/>
</dbReference>
<keyword evidence="13" id="KW-1185">Reference proteome</keyword>
<evidence type="ECO:0000256" key="6">
    <source>
        <dbReference type="PROSITE-ProRule" id="PRU00552"/>
    </source>
</evidence>
<evidence type="ECO:0000313" key="13">
    <source>
        <dbReference type="Proteomes" id="UP001596422"/>
    </source>
</evidence>
<dbReference type="InterPro" id="IPR044742">
    <property type="entry name" value="DEAD/DEAH_RhlB"/>
</dbReference>
<protein>
    <submittedName>
        <fullName evidence="12">DEAD/DEAH box helicase</fullName>
        <ecNumber evidence="12">3.6.4.-</ecNumber>
    </submittedName>
</protein>
<evidence type="ECO:0000256" key="5">
    <source>
        <dbReference type="ARBA" id="ARBA00038437"/>
    </source>
</evidence>
<feature type="domain" description="DEAD-box RNA helicase Q" evidence="11">
    <location>
        <begin position="2"/>
        <end position="30"/>
    </location>
</feature>
<dbReference type="SMART" id="SM00487">
    <property type="entry name" value="DEXDc"/>
    <property type="match status" value="1"/>
</dbReference>
<keyword evidence="1 7" id="KW-0547">Nucleotide-binding</keyword>
<proteinExistence type="inferred from homology"/>
<feature type="domain" description="Helicase ATP-binding" evidence="9">
    <location>
        <begin position="33"/>
        <end position="207"/>
    </location>
</feature>
<dbReference type="GO" id="GO:0004386">
    <property type="term" value="F:helicase activity"/>
    <property type="evidence" value="ECO:0007669"/>
    <property type="project" value="UniProtKB-KW"/>
</dbReference>
<evidence type="ECO:0000256" key="8">
    <source>
        <dbReference type="SAM" id="MobiDB-lite"/>
    </source>
</evidence>
<keyword evidence="2 7" id="KW-0378">Hydrolase</keyword>
<evidence type="ECO:0000259" key="10">
    <source>
        <dbReference type="PROSITE" id="PS51194"/>
    </source>
</evidence>
<dbReference type="PROSITE" id="PS00039">
    <property type="entry name" value="DEAD_ATP_HELICASE"/>
    <property type="match status" value="1"/>
</dbReference>
<reference evidence="13" key="1">
    <citation type="journal article" date="2019" name="Int. J. Syst. Evol. Microbiol.">
        <title>The Global Catalogue of Microorganisms (GCM) 10K type strain sequencing project: providing services to taxonomists for standard genome sequencing and annotation.</title>
        <authorList>
            <consortium name="The Broad Institute Genomics Platform"/>
            <consortium name="The Broad Institute Genome Sequencing Center for Infectious Disease"/>
            <person name="Wu L."/>
            <person name="Ma J."/>
        </authorList>
    </citation>
    <scope>NUCLEOTIDE SEQUENCE [LARGE SCALE GENOMIC DNA]</scope>
    <source>
        <strain evidence="13">NBRC 111756</strain>
    </source>
</reference>
<dbReference type="SMART" id="SM00490">
    <property type="entry name" value="HELICc"/>
    <property type="match status" value="1"/>
</dbReference>
<dbReference type="InterPro" id="IPR014014">
    <property type="entry name" value="RNA_helicase_DEAD_Q_motif"/>
</dbReference>
<dbReference type="InterPro" id="IPR050079">
    <property type="entry name" value="DEAD_box_RNA_helicase"/>
</dbReference>
<dbReference type="CDD" id="cd18787">
    <property type="entry name" value="SF2_C_DEAD"/>
    <property type="match status" value="1"/>
</dbReference>
<dbReference type="Pfam" id="PF00270">
    <property type="entry name" value="DEAD"/>
    <property type="match status" value="1"/>
</dbReference>
<dbReference type="PROSITE" id="PS51195">
    <property type="entry name" value="Q_MOTIF"/>
    <property type="match status" value="1"/>
</dbReference>
<organism evidence="12 13">
    <name type="scientific">Marinobacterium aestuariivivens</name>
    <dbReference type="NCBI Taxonomy" id="1698799"/>
    <lineage>
        <taxon>Bacteria</taxon>
        <taxon>Pseudomonadati</taxon>
        <taxon>Pseudomonadota</taxon>
        <taxon>Gammaproteobacteria</taxon>
        <taxon>Oceanospirillales</taxon>
        <taxon>Oceanospirillaceae</taxon>
        <taxon>Marinobacterium</taxon>
    </lineage>
</organism>
<evidence type="ECO:0000256" key="3">
    <source>
        <dbReference type="ARBA" id="ARBA00022806"/>
    </source>
</evidence>